<dbReference type="InterPro" id="IPR006905">
    <property type="entry name" value="Flavin_halogenase"/>
</dbReference>
<reference evidence="1 2" key="1">
    <citation type="submission" date="2023-01" db="EMBL/GenBank/DDBJ databases">
        <title>Novel species of the genus Asticcacaulis isolated from rivers.</title>
        <authorList>
            <person name="Lu H."/>
        </authorList>
    </citation>
    <scope>NUCLEOTIDE SEQUENCE [LARGE SCALE GENOMIC DNA]</scope>
    <source>
        <strain evidence="1 2">LKC15W</strain>
    </source>
</reference>
<dbReference type="InterPro" id="IPR036188">
    <property type="entry name" value="FAD/NAD-bd_sf"/>
</dbReference>
<dbReference type="RefSeq" id="WP_272744441.1">
    <property type="nucleotide sequence ID" value="NZ_JAQQKV010000001.1"/>
</dbReference>
<dbReference type="Pfam" id="PF04820">
    <property type="entry name" value="Trp_halogenase"/>
    <property type="match status" value="1"/>
</dbReference>
<dbReference type="PIRSF" id="PIRSF011396">
    <property type="entry name" value="Trp_halogenase"/>
    <property type="match status" value="1"/>
</dbReference>
<proteinExistence type="predicted"/>
<sequence length="510" mass="56515">MAKNVLIVGGGTAGWVTAGYLARMLSAASPDGARISLIESEDIGIIGVGEGTFPSIRKTLKRIGVDEADLVRECDATFKQGISFRGWRTGAGDSYFHPFEAAFSPGGLDLLSYWLAGAVGDRSWDEVSTVQTRVAELGLAPKLDTHEGYAAPLSYAYHFDAVKLARLLRRVGIANGVRHLTGTVTDVKLGEDGSVDYLISREHGELRADLYIDCTGFHAQLIGKALQSPYRSVRDSLFTNRALAMQVPYEREDAPIPSYTISTAQPAGWTWDIGLDGRRGIGYVYSTDHTSDDEAEAVLRRYIGPESDDLNPRKLEFEPGYRPVQWVKNVVAIGLSAGFVEPLEATGIGFAEGAALVLAAIFPWSGPVDGPAKQFNDIMSRRYAHVVDFIKMHYCLTQRKDTPFWRDNAAPDSIYDSLKDRLERWRYRMPDFVDVDLNHDIFTEANWQYVLYGMGFKTDLGDRKGALKYFEDAKVAFADVARQADVAARKLPAHRDLITSVRRHGFRRAA</sequence>
<evidence type="ECO:0000313" key="2">
    <source>
        <dbReference type="Proteomes" id="UP001218579"/>
    </source>
</evidence>
<accession>A0ABT5HIT6</accession>
<dbReference type="InterPro" id="IPR050816">
    <property type="entry name" value="Flavin-dep_Halogenase_NPB"/>
</dbReference>
<name>A0ABT5HIT6_9CAUL</name>
<dbReference type="PANTHER" id="PTHR43747">
    <property type="entry name" value="FAD-BINDING PROTEIN"/>
    <property type="match status" value="1"/>
</dbReference>
<keyword evidence="2" id="KW-1185">Reference proteome</keyword>
<gene>
    <name evidence="1" type="ORF">PQU98_08355</name>
</gene>
<organism evidence="1 2">
    <name type="scientific">Asticcacaulis machinosus</name>
    <dbReference type="NCBI Taxonomy" id="2984211"/>
    <lineage>
        <taxon>Bacteria</taxon>
        <taxon>Pseudomonadati</taxon>
        <taxon>Pseudomonadota</taxon>
        <taxon>Alphaproteobacteria</taxon>
        <taxon>Caulobacterales</taxon>
        <taxon>Caulobacteraceae</taxon>
        <taxon>Asticcacaulis</taxon>
    </lineage>
</organism>
<evidence type="ECO:0000313" key="1">
    <source>
        <dbReference type="EMBL" id="MDC7676138.1"/>
    </source>
</evidence>
<dbReference type="InterPro" id="IPR033856">
    <property type="entry name" value="Trp_halogen"/>
</dbReference>
<comment type="caution">
    <text evidence="1">The sequence shown here is derived from an EMBL/GenBank/DDBJ whole genome shotgun (WGS) entry which is preliminary data.</text>
</comment>
<dbReference type="EMBL" id="JAQQKV010000001">
    <property type="protein sequence ID" value="MDC7676138.1"/>
    <property type="molecule type" value="Genomic_DNA"/>
</dbReference>
<dbReference type="PANTHER" id="PTHR43747:SF4">
    <property type="entry name" value="FLAVIN-DEPENDENT TRYPTOPHAN HALOGENASE"/>
    <property type="match status" value="1"/>
</dbReference>
<dbReference type="Gene3D" id="3.50.50.60">
    <property type="entry name" value="FAD/NAD(P)-binding domain"/>
    <property type="match status" value="1"/>
</dbReference>
<dbReference type="SUPFAM" id="SSF51905">
    <property type="entry name" value="FAD/NAD(P)-binding domain"/>
    <property type="match status" value="1"/>
</dbReference>
<protein>
    <submittedName>
        <fullName evidence="1">Tryptophan 7-halogenase</fullName>
    </submittedName>
</protein>
<dbReference type="Proteomes" id="UP001218579">
    <property type="component" value="Unassembled WGS sequence"/>
</dbReference>